<accession>A0A397USU2</accession>
<dbReference type="EMBL" id="QKWP01001000">
    <property type="protein sequence ID" value="RIB12671.1"/>
    <property type="molecule type" value="Genomic_DNA"/>
</dbReference>
<evidence type="ECO:0000313" key="2">
    <source>
        <dbReference type="Proteomes" id="UP000266673"/>
    </source>
</evidence>
<dbReference type="AlphaFoldDB" id="A0A397USU2"/>
<keyword evidence="2" id="KW-1185">Reference proteome</keyword>
<comment type="caution">
    <text evidence="1">The sequence shown here is derived from an EMBL/GenBank/DDBJ whole genome shotgun (WGS) entry which is preliminary data.</text>
</comment>
<gene>
    <name evidence="1" type="ORF">C2G38_2041626</name>
</gene>
<proteinExistence type="predicted"/>
<evidence type="ECO:0000313" key="1">
    <source>
        <dbReference type="EMBL" id="RIB12671.1"/>
    </source>
</evidence>
<dbReference type="OrthoDB" id="2447818at2759"/>
<organism evidence="1 2">
    <name type="scientific">Gigaspora rosea</name>
    <dbReference type="NCBI Taxonomy" id="44941"/>
    <lineage>
        <taxon>Eukaryota</taxon>
        <taxon>Fungi</taxon>
        <taxon>Fungi incertae sedis</taxon>
        <taxon>Mucoromycota</taxon>
        <taxon>Glomeromycotina</taxon>
        <taxon>Glomeromycetes</taxon>
        <taxon>Diversisporales</taxon>
        <taxon>Gigasporaceae</taxon>
        <taxon>Gigaspora</taxon>
    </lineage>
</organism>
<reference evidence="1 2" key="1">
    <citation type="submission" date="2018-06" db="EMBL/GenBank/DDBJ databases">
        <title>Comparative genomics reveals the genomic features of Rhizophagus irregularis, R. cerebriforme, R. diaphanum and Gigaspora rosea, and their symbiotic lifestyle signature.</title>
        <authorList>
            <person name="Morin E."/>
            <person name="San Clemente H."/>
            <person name="Chen E.C.H."/>
            <person name="De La Providencia I."/>
            <person name="Hainaut M."/>
            <person name="Kuo A."/>
            <person name="Kohler A."/>
            <person name="Murat C."/>
            <person name="Tang N."/>
            <person name="Roy S."/>
            <person name="Loubradou J."/>
            <person name="Henrissat B."/>
            <person name="Grigoriev I.V."/>
            <person name="Corradi N."/>
            <person name="Roux C."/>
            <person name="Martin F.M."/>
        </authorList>
    </citation>
    <scope>NUCLEOTIDE SEQUENCE [LARGE SCALE GENOMIC DNA]</scope>
    <source>
        <strain evidence="1 2">DAOM 194757</strain>
    </source>
</reference>
<name>A0A397USU2_9GLOM</name>
<dbReference type="Proteomes" id="UP000266673">
    <property type="component" value="Unassembled WGS sequence"/>
</dbReference>
<protein>
    <submittedName>
        <fullName evidence="1">Uncharacterized protein</fullName>
    </submittedName>
</protein>
<sequence length="134" mass="15861">MEELGCIFADLVEKYKLAFCGMKERQKWRDIKGLKTTERLKLYYNYIPELINLPYSLDKYVNCETHYNQLFVNPQFYESLTGSSSSSKGNKRTRLENKDDLAIELDRTNKFLETTQQENQRMSQLIVNLNSQIE</sequence>